<proteinExistence type="inferred from homology"/>
<dbReference type="InterPro" id="IPR008271">
    <property type="entry name" value="Ser/Thr_kinase_AS"/>
</dbReference>
<dbReference type="InterPro" id="IPR013320">
    <property type="entry name" value="ConA-like_dom_sf"/>
</dbReference>
<feature type="chain" id="PRO_5044812729" description="non-specific serine/threonine protein kinase" evidence="18">
    <location>
        <begin position="27"/>
        <end position="691"/>
    </location>
</feature>
<feature type="signal peptide" evidence="18">
    <location>
        <begin position="1"/>
        <end position="26"/>
    </location>
</feature>
<organism evidence="20 21">
    <name type="scientific">Urochloa decumbens</name>
    <dbReference type="NCBI Taxonomy" id="240449"/>
    <lineage>
        <taxon>Eukaryota</taxon>
        <taxon>Viridiplantae</taxon>
        <taxon>Streptophyta</taxon>
        <taxon>Embryophyta</taxon>
        <taxon>Tracheophyta</taxon>
        <taxon>Spermatophyta</taxon>
        <taxon>Magnoliopsida</taxon>
        <taxon>Liliopsida</taxon>
        <taxon>Poales</taxon>
        <taxon>Poaceae</taxon>
        <taxon>PACMAD clade</taxon>
        <taxon>Panicoideae</taxon>
        <taxon>Panicodae</taxon>
        <taxon>Paniceae</taxon>
        <taxon>Melinidinae</taxon>
        <taxon>Urochloa</taxon>
    </lineage>
</organism>
<name>A0ABC9CLI6_9POAL</name>
<dbReference type="Pfam" id="PF00139">
    <property type="entry name" value="Lectin_legB"/>
    <property type="match status" value="1"/>
</dbReference>
<evidence type="ECO:0000256" key="6">
    <source>
        <dbReference type="ARBA" id="ARBA00022527"/>
    </source>
</evidence>
<dbReference type="AlphaFoldDB" id="A0ABC9CLI6"/>
<evidence type="ECO:0000256" key="4">
    <source>
        <dbReference type="ARBA" id="ARBA00012513"/>
    </source>
</evidence>
<evidence type="ECO:0000313" key="21">
    <source>
        <dbReference type="Proteomes" id="UP001497457"/>
    </source>
</evidence>
<evidence type="ECO:0000256" key="5">
    <source>
        <dbReference type="ARBA" id="ARBA00022475"/>
    </source>
</evidence>
<dbReference type="Gene3D" id="1.10.510.10">
    <property type="entry name" value="Transferase(Phosphotransferase) domain 1"/>
    <property type="match status" value="1"/>
</dbReference>
<evidence type="ECO:0000313" key="20">
    <source>
        <dbReference type="EMBL" id="CAL5022143.1"/>
    </source>
</evidence>
<comment type="similarity">
    <text evidence="3">In the C-terminal section; belongs to the protein kinase superfamily. Ser/Thr protein kinase family.</text>
</comment>
<evidence type="ECO:0000256" key="14">
    <source>
        <dbReference type="ARBA" id="ARBA00022989"/>
    </source>
</evidence>
<comment type="subcellular location">
    <subcellularLocation>
        <location evidence="1">Cell membrane</location>
        <topology evidence="1">Single-pass type I membrane protein</topology>
    </subcellularLocation>
</comment>
<evidence type="ECO:0000256" key="17">
    <source>
        <dbReference type="SAM" id="Phobius"/>
    </source>
</evidence>
<evidence type="ECO:0000256" key="7">
    <source>
        <dbReference type="ARBA" id="ARBA00022679"/>
    </source>
</evidence>
<keyword evidence="15 17" id="KW-0472">Membrane</keyword>
<dbReference type="FunFam" id="1.10.510.10:FF:000342">
    <property type="entry name" value="L-type lectin-domain containing receptor kinase VIII.1"/>
    <property type="match status" value="1"/>
</dbReference>
<feature type="domain" description="Protein kinase" evidence="19">
    <location>
        <begin position="384"/>
        <end position="655"/>
    </location>
</feature>
<dbReference type="InterPro" id="IPR001245">
    <property type="entry name" value="Ser-Thr/Tyr_kinase_cat_dom"/>
</dbReference>
<keyword evidence="7" id="KW-0808">Transferase</keyword>
<dbReference type="InterPro" id="IPR001220">
    <property type="entry name" value="Legume_lectin_dom"/>
</dbReference>
<evidence type="ECO:0000256" key="3">
    <source>
        <dbReference type="ARBA" id="ARBA00010217"/>
    </source>
</evidence>
<dbReference type="PROSITE" id="PS00307">
    <property type="entry name" value="LECTIN_LEGUME_BETA"/>
    <property type="match status" value="1"/>
</dbReference>
<evidence type="ECO:0000256" key="10">
    <source>
        <dbReference type="ARBA" id="ARBA00022734"/>
    </source>
</evidence>
<protein>
    <recommendedName>
        <fullName evidence="4">non-specific serine/threonine protein kinase</fullName>
        <ecNumber evidence="4">2.7.11.1</ecNumber>
    </recommendedName>
</protein>
<accession>A0ABC9CLI6</accession>
<evidence type="ECO:0000256" key="12">
    <source>
        <dbReference type="ARBA" id="ARBA00022777"/>
    </source>
</evidence>
<dbReference type="GO" id="GO:0004674">
    <property type="term" value="F:protein serine/threonine kinase activity"/>
    <property type="evidence" value="ECO:0007669"/>
    <property type="project" value="UniProtKB-KW"/>
</dbReference>
<evidence type="ECO:0000256" key="8">
    <source>
        <dbReference type="ARBA" id="ARBA00022692"/>
    </source>
</evidence>
<keyword evidence="10" id="KW-0430">Lectin</keyword>
<dbReference type="Gene3D" id="3.30.200.20">
    <property type="entry name" value="Phosphorylase Kinase, domain 1"/>
    <property type="match status" value="1"/>
</dbReference>
<evidence type="ECO:0000259" key="19">
    <source>
        <dbReference type="PROSITE" id="PS50011"/>
    </source>
</evidence>
<reference evidence="20" key="1">
    <citation type="submission" date="2024-10" db="EMBL/GenBank/DDBJ databases">
        <authorList>
            <person name="Ryan C."/>
        </authorList>
    </citation>
    <scope>NUCLEOTIDE SEQUENCE [LARGE SCALE GENOMIC DNA]</scope>
</reference>
<dbReference type="GO" id="GO:0030246">
    <property type="term" value="F:carbohydrate binding"/>
    <property type="evidence" value="ECO:0007669"/>
    <property type="project" value="UniProtKB-KW"/>
</dbReference>
<dbReference type="InterPro" id="IPR000719">
    <property type="entry name" value="Prot_kinase_dom"/>
</dbReference>
<dbReference type="GO" id="GO:0005524">
    <property type="term" value="F:ATP binding"/>
    <property type="evidence" value="ECO:0007669"/>
    <property type="project" value="UniProtKB-KW"/>
</dbReference>
<keyword evidence="9 18" id="KW-0732">Signal</keyword>
<keyword evidence="8 17" id="KW-0812">Transmembrane</keyword>
<evidence type="ECO:0000256" key="13">
    <source>
        <dbReference type="ARBA" id="ARBA00022840"/>
    </source>
</evidence>
<dbReference type="FunFam" id="3.30.200.20:FF:000773">
    <property type="entry name" value="L-type lectin-domain containing receptor kinase S.6-like"/>
    <property type="match status" value="1"/>
</dbReference>
<keyword evidence="16" id="KW-0325">Glycoprotein</keyword>
<dbReference type="InterPro" id="IPR019825">
    <property type="entry name" value="Lectin_legB_Mn/Ca_BS"/>
</dbReference>
<dbReference type="SUPFAM" id="SSF56112">
    <property type="entry name" value="Protein kinase-like (PK-like)"/>
    <property type="match status" value="1"/>
</dbReference>
<evidence type="ECO:0000256" key="1">
    <source>
        <dbReference type="ARBA" id="ARBA00004251"/>
    </source>
</evidence>
<keyword evidence="6" id="KW-0723">Serine/threonine-protein kinase</keyword>
<evidence type="ECO:0000256" key="9">
    <source>
        <dbReference type="ARBA" id="ARBA00022729"/>
    </source>
</evidence>
<dbReference type="InterPro" id="IPR011009">
    <property type="entry name" value="Kinase-like_dom_sf"/>
</dbReference>
<sequence length="691" mass="74040">MPPPRPSVLSLLLLLVVAVLLPPAAAAASAKHRHASASSPTAALPASYLRVSWASNLTLLGSASLLPGAAAVALTTPTRDGVGAGRALFSEPVRLLVPSSAVPVSFSTRFTFRITPAPTYGDGLAFLLTSSRTVLGASNGFLGLFPSSSASDEGEADLRGVTTIAVEFDTHRDVALRDPDGNHVALDAGSIFSVASASPGVDLRAGVPITAWVEYRAPRRRLSVWLSYSPFRRPAKPALSADADLSGLLRTFMYAGFSASNGNGAALHVVERWTFRTFGFANSSHASPPSEPPAPLNKPLLPHNKPMLLTGNHHNQRHHQHNLLYKVLGGVFGGVVVLVFLIGGSVVWLSRPIRRPSEERMVPSEQKPCGTMSMEVVRAATKGFDSGNVIGVGGSGATVYEGVLRSGSRVAVKRFQAIWPCTKAFVSELAAMLNCPNHPNLVRLAGWCCSKDELVLVYEFMPNGNLDSALHTMGGATLPWEARFRAVLGIASALEYLHDGCDQRILHRDVKSSNVLLDGEFNARLGDFGLARLVSHGGLPHTTQPAGTLGYLAPEYAHSGVATERSDVYSFGVLALEVATGRKPVERGISVVDWVWLLWGRRRLVDAADQRLQGRFVAEEMRRVLLVGLSCVHPDCRKRPGMRRVVKMLDGTASLTLVPDKKPPVMLQTPVNQASSMNSVDTVNTAFYSCR</sequence>
<dbReference type="Gene3D" id="2.60.120.200">
    <property type="match status" value="1"/>
</dbReference>
<dbReference type="Pfam" id="PF07714">
    <property type="entry name" value="PK_Tyr_Ser-Thr"/>
    <property type="match status" value="1"/>
</dbReference>
<gene>
    <name evidence="20" type="ORF">URODEC1_LOCUS76357</name>
</gene>
<keyword evidence="21" id="KW-1185">Reference proteome</keyword>
<dbReference type="SMART" id="SM00220">
    <property type="entry name" value="S_TKc"/>
    <property type="match status" value="1"/>
</dbReference>
<evidence type="ECO:0000256" key="2">
    <source>
        <dbReference type="ARBA" id="ARBA00008536"/>
    </source>
</evidence>
<keyword evidence="14 17" id="KW-1133">Transmembrane helix</keyword>
<evidence type="ECO:0000256" key="18">
    <source>
        <dbReference type="SAM" id="SignalP"/>
    </source>
</evidence>
<dbReference type="PROSITE" id="PS00108">
    <property type="entry name" value="PROTEIN_KINASE_ST"/>
    <property type="match status" value="1"/>
</dbReference>
<feature type="transmembrane region" description="Helical" evidence="17">
    <location>
        <begin position="323"/>
        <end position="350"/>
    </location>
</feature>
<dbReference type="GO" id="GO:0005886">
    <property type="term" value="C:plasma membrane"/>
    <property type="evidence" value="ECO:0007669"/>
    <property type="project" value="UniProtKB-SubCell"/>
</dbReference>
<evidence type="ECO:0000256" key="15">
    <source>
        <dbReference type="ARBA" id="ARBA00023136"/>
    </source>
</evidence>
<keyword evidence="13" id="KW-0067">ATP-binding</keyword>
<keyword evidence="5" id="KW-1003">Cell membrane</keyword>
<keyword evidence="12" id="KW-0418">Kinase</keyword>
<keyword evidence="11" id="KW-0547">Nucleotide-binding</keyword>
<dbReference type="Proteomes" id="UP001497457">
    <property type="component" value="Chromosome 3rd"/>
</dbReference>
<dbReference type="InterPro" id="IPR050528">
    <property type="entry name" value="L-type_Lectin-RKs"/>
</dbReference>
<dbReference type="CDD" id="cd06899">
    <property type="entry name" value="lectin_legume_LecRK_Arcelin_ConA"/>
    <property type="match status" value="1"/>
</dbReference>
<dbReference type="EMBL" id="OZ075113">
    <property type="protein sequence ID" value="CAL5022143.1"/>
    <property type="molecule type" value="Genomic_DNA"/>
</dbReference>
<evidence type="ECO:0000256" key="11">
    <source>
        <dbReference type="ARBA" id="ARBA00022741"/>
    </source>
</evidence>
<dbReference type="PROSITE" id="PS50011">
    <property type="entry name" value="PROTEIN_KINASE_DOM"/>
    <property type="match status" value="1"/>
</dbReference>
<dbReference type="SUPFAM" id="SSF49899">
    <property type="entry name" value="Concanavalin A-like lectins/glucanases"/>
    <property type="match status" value="1"/>
</dbReference>
<dbReference type="PANTHER" id="PTHR27007">
    <property type="match status" value="1"/>
</dbReference>
<dbReference type="EC" id="2.7.11.1" evidence="4"/>
<evidence type="ECO:0000256" key="16">
    <source>
        <dbReference type="ARBA" id="ARBA00023180"/>
    </source>
</evidence>
<comment type="similarity">
    <text evidence="2">In the N-terminal section; belongs to the leguminous lectin family.</text>
</comment>